<dbReference type="Gene3D" id="3.40.710.10">
    <property type="entry name" value="DD-peptidase/beta-lactamase superfamily"/>
    <property type="match status" value="1"/>
</dbReference>
<name>A0ABV8DNL4_9NOCA</name>
<dbReference type="SUPFAM" id="SSF56601">
    <property type="entry name" value="beta-lactamase/transpeptidase-like"/>
    <property type="match status" value="1"/>
</dbReference>
<dbReference type="Proteomes" id="UP001595696">
    <property type="component" value="Unassembled WGS sequence"/>
</dbReference>
<organism evidence="1 2">
    <name type="scientific">Nocardia jiangsuensis</name>
    <dbReference type="NCBI Taxonomy" id="1691563"/>
    <lineage>
        <taxon>Bacteria</taxon>
        <taxon>Bacillati</taxon>
        <taxon>Actinomycetota</taxon>
        <taxon>Actinomycetes</taxon>
        <taxon>Mycobacteriales</taxon>
        <taxon>Nocardiaceae</taxon>
        <taxon>Nocardia</taxon>
    </lineage>
</organism>
<evidence type="ECO:0000313" key="2">
    <source>
        <dbReference type="Proteomes" id="UP001595696"/>
    </source>
</evidence>
<gene>
    <name evidence="1" type="ORF">ACFO0B_04540</name>
</gene>
<proteinExistence type="predicted"/>
<comment type="caution">
    <text evidence="1">The sequence shown here is derived from an EMBL/GenBank/DDBJ whole genome shotgun (WGS) entry which is preliminary data.</text>
</comment>
<keyword evidence="2" id="KW-1185">Reference proteome</keyword>
<protein>
    <recommendedName>
        <fullName evidence="3">Beta-lactamase family protein</fullName>
    </recommendedName>
</protein>
<accession>A0ABV8DNL4</accession>
<reference evidence="2" key="1">
    <citation type="journal article" date="2019" name="Int. J. Syst. Evol. Microbiol.">
        <title>The Global Catalogue of Microorganisms (GCM) 10K type strain sequencing project: providing services to taxonomists for standard genome sequencing and annotation.</title>
        <authorList>
            <consortium name="The Broad Institute Genomics Platform"/>
            <consortium name="The Broad Institute Genome Sequencing Center for Infectious Disease"/>
            <person name="Wu L."/>
            <person name="Ma J."/>
        </authorList>
    </citation>
    <scope>NUCLEOTIDE SEQUENCE [LARGE SCALE GENOMIC DNA]</scope>
    <source>
        <strain evidence="2">CGMCC 4.7330</strain>
    </source>
</reference>
<evidence type="ECO:0008006" key="3">
    <source>
        <dbReference type="Google" id="ProtNLM"/>
    </source>
</evidence>
<sequence>MVTVVLVSSSCALLSGRTDSSPVTVATQTGAADWRARVTYRPNALVADFNRLEADLPGEVGLAVLPVGGGRMTVLGDWTSGVAWSTIKVPLALAALRRDEDAAYEAAEAAITVSDNDAAWELWQQLGDDAEAGAAVQEVLDEAGHSATGNAVTHPELDGSSYGSTEWSLTDQAIFAAQLPCLSGSEMVTALMGSVTPDQSWGLGRFSTAQFKGGWGPDDDTGEYTVRQFGTVGTVTGQVAVAMAARADSGSYEDGTALLDTLAQLLARHIGTLPSGGCSH</sequence>
<dbReference type="InterPro" id="IPR012338">
    <property type="entry name" value="Beta-lactam/transpept-like"/>
</dbReference>
<dbReference type="EMBL" id="JBHSAX010000004">
    <property type="protein sequence ID" value="MFC3961251.1"/>
    <property type="molecule type" value="Genomic_DNA"/>
</dbReference>
<dbReference type="RefSeq" id="WP_378611005.1">
    <property type="nucleotide sequence ID" value="NZ_JBHSAX010000004.1"/>
</dbReference>
<evidence type="ECO:0000313" key="1">
    <source>
        <dbReference type="EMBL" id="MFC3961251.1"/>
    </source>
</evidence>